<protein>
    <recommendedName>
        <fullName evidence="3">Lipoprotein</fullName>
    </recommendedName>
</protein>
<evidence type="ECO:0000313" key="2">
    <source>
        <dbReference type="Proteomes" id="UP001516472"/>
    </source>
</evidence>
<keyword evidence="2" id="KW-1185">Reference proteome</keyword>
<reference evidence="1 2" key="1">
    <citation type="submission" date="2020-02" db="EMBL/GenBank/DDBJ databases">
        <authorList>
            <person name="Babadi Z.K."/>
            <person name="Risdian C."/>
            <person name="Ebrahimipour G.H."/>
            <person name="Wink J."/>
        </authorList>
    </citation>
    <scope>NUCLEOTIDE SEQUENCE [LARGE SCALE GENOMIC DNA]</scope>
    <source>
        <strain evidence="1 2">ZKHCc1 1396</strain>
    </source>
</reference>
<evidence type="ECO:0008006" key="3">
    <source>
        <dbReference type="Google" id="ProtNLM"/>
    </source>
</evidence>
<dbReference type="Proteomes" id="UP001516472">
    <property type="component" value="Unassembled WGS sequence"/>
</dbReference>
<dbReference type="EMBL" id="JAAIYO010000008">
    <property type="protein sequence ID" value="MBE4751404.1"/>
    <property type="molecule type" value="Genomic_DNA"/>
</dbReference>
<comment type="caution">
    <text evidence="1">The sequence shown here is derived from an EMBL/GenBank/DDBJ whole genome shotgun (WGS) entry which is preliminary data.</text>
</comment>
<evidence type="ECO:0000313" key="1">
    <source>
        <dbReference type="EMBL" id="MBE4751404.1"/>
    </source>
</evidence>
<proteinExistence type="predicted"/>
<dbReference type="RefSeq" id="WP_193428613.1">
    <property type="nucleotide sequence ID" value="NZ_CBCSIP010000102.1"/>
</dbReference>
<name>A0ABR9PU76_9BACT</name>
<organism evidence="1 2">
    <name type="scientific">Corallococcus soli</name>
    <dbReference type="NCBI Taxonomy" id="2710757"/>
    <lineage>
        <taxon>Bacteria</taxon>
        <taxon>Pseudomonadati</taxon>
        <taxon>Myxococcota</taxon>
        <taxon>Myxococcia</taxon>
        <taxon>Myxococcales</taxon>
        <taxon>Cystobacterineae</taxon>
        <taxon>Myxococcaceae</taxon>
        <taxon>Corallococcus</taxon>
    </lineage>
</organism>
<sequence>MFIKSGSLATVLLVGSTLILGGCGAETPETSEAEPGVDESMVLGTTKQAVYSGWTAYTSDGRAAIVCDGSSLPTRAQCEGRYCDNVRLDCQPTAGVRGASEWTGYFSDEGYPTAMICPPGRWMTGFTCLGDYCDRVSIQCTEMSNISRKNCFWSGWHSDEAGALTFGPNLYPAGASCRGDYCDDLKYYLCSP</sequence>
<accession>A0ABR9PU76</accession>
<gene>
    <name evidence="1" type="ORF">G4177_24835</name>
</gene>
<dbReference type="PROSITE" id="PS51257">
    <property type="entry name" value="PROKAR_LIPOPROTEIN"/>
    <property type="match status" value="1"/>
</dbReference>